<organism evidence="1 2">
    <name type="scientific">Salinivibrio kushneri</name>
    <dbReference type="NCBI Taxonomy" id="1908198"/>
    <lineage>
        <taxon>Bacteria</taxon>
        <taxon>Pseudomonadati</taxon>
        <taxon>Pseudomonadota</taxon>
        <taxon>Gammaproteobacteria</taxon>
        <taxon>Vibrionales</taxon>
        <taxon>Vibrionaceae</taxon>
        <taxon>Salinivibrio</taxon>
    </lineage>
</organism>
<evidence type="ECO:0000313" key="1">
    <source>
        <dbReference type="EMBL" id="WBA08349.1"/>
    </source>
</evidence>
<dbReference type="RefSeq" id="WP_269578824.1">
    <property type="nucleotide sequence ID" value="NZ_CP114588.1"/>
</dbReference>
<evidence type="ECO:0000313" key="2">
    <source>
        <dbReference type="Proteomes" id="UP001164748"/>
    </source>
</evidence>
<evidence type="ECO:0008006" key="3">
    <source>
        <dbReference type="Google" id="ProtNLM"/>
    </source>
</evidence>
<accession>A0AA47KK46</accession>
<reference evidence="1" key="1">
    <citation type="submission" date="2022-09" db="EMBL/GenBank/DDBJ databases">
        <authorList>
            <person name="Li Z.-J."/>
        </authorList>
    </citation>
    <scope>NUCLEOTIDE SEQUENCE</scope>
    <source>
        <strain evidence="1">TGB11</strain>
    </source>
</reference>
<proteinExistence type="predicted"/>
<gene>
    <name evidence="1" type="ORF">N8M53_11130</name>
</gene>
<dbReference type="AlphaFoldDB" id="A0AA47KK46"/>
<dbReference type="EMBL" id="CP114588">
    <property type="protein sequence ID" value="WBA08349.1"/>
    <property type="molecule type" value="Genomic_DNA"/>
</dbReference>
<sequence length="225" mass="25197">MKPTKAQEAMAQIWGAILTRQLILTTNAHGNYSLTVANLCAQLDLTTATARDGLHLLAMAGRISYQPHLGYQLMPLSQTDWQPLATGIQAMVGAFMDRLPPRLDEPTSLAMLGLLHSLQHLPAKDYRDVAAVAHWHQQLHYTLFAGINPYLADAIQPLVAQHLRYLTHPDIGFEFASSWQRLIPVLRGLVSARPQAHSQSYQRYWQEINTLISQRLNALTSGQFL</sequence>
<protein>
    <recommendedName>
        <fullName evidence="3">Transcriptional regulator</fullName>
    </recommendedName>
</protein>
<dbReference type="Proteomes" id="UP001164748">
    <property type="component" value="Chromosome"/>
</dbReference>
<name>A0AA47KK46_9GAMM</name>